<dbReference type="PROSITE" id="PS51186">
    <property type="entry name" value="GNAT"/>
    <property type="match status" value="1"/>
</dbReference>
<evidence type="ECO:0000259" key="2">
    <source>
        <dbReference type="PROSITE" id="PS51186"/>
    </source>
</evidence>
<dbReference type="Gene3D" id="3.40.630.30">
    <property type="match status" value="1"/>
</dbReference>
<dbReference type="Pfam" id="PF00583">
    <property type="entry name" value="Acetyltransf_1"/>
    <property type="match status" value="1"/>
</dbReference>
<organism evidence="3 4">
    <name type="scientific">Paenibacillus allorhizoplanae</name>
    <dbReference type="NCBI Taxonomy" id="2905648"/>
    <lineage>
        <taxon>Bacteria</taxon>
        <taxon>Bacillati</taxon>
        <taxon>Bacillota</taxon>
        <taxon>Bacilli</taxon>
        <taxon>Bacillales</taxon>
        <taxon>Paenibacillaceae</taxon>
        <taxon>Paenibacillus</taxon>
    </lineage>
</organism>
<dbReference type="CDD" id="cd04301">
    <property type="entry name" value="NAT_SF"/>
    <property type="match status" value="1"/>
</dbReference>
<name>A0ABM9CMW8_9BACL</name>
<evidence type="ECO:0000313" key="3">
    <source>
        <dbReference type="EMBL" id="CAH1217452.1"/>
    </source>
</evidence>
<comment type="caution">
    <text evidence="3">The sequence shown here is derived from an EMBL/GenBank/DDBJ whole genome shotgun (WGS) entry which is preliminary data.</text>
</comment>
<dbReference type="EMBL" id="CAKMMW010000016">
    <property type="protein sequence ID" value="CAH1217452.1"/>
    <property type="molecule type" value="Genomic_DNA"/>
</dbReference>
<dbReference type="Proteomes" id="UP000838821">
    <property type="component" value="Unassembled WGS sequence"/>
</dbReference>
<proteinExistence type="predicted"/>
<protein>
    <recommendedName>
        <fullName evidence="2">N-acetyltransferase domain-containing protein</fullName>
    </recommendedName>
</protein>
<dbReference type="InterPro" id="IPR000182">
    <property type="entry name" value="GNAT_dom"/>
</dbReference>
<dbReference type="PANTHER" id="PTHR13947">
    <property type="entry name" value="GNAT FAMILY N-ACETYLTRANSFERASE"/>
    <property type="match status" value="1"/>
</dbReference>
<keyword evidence="4" id="KW-1185">Reference proteome</keyword>
<dbReference type="PANTHER" id="PTHR13947:SF37">
    <property type="entry name" value="LD18367P"/>
    <property type="match status" value="1"/>
</dbReference>
<dbReference type="SUPFAM" id="SSF55729">
    <property type="entry name" value="Acyl-CoA N-acyltransferases (Nat)"/>
    <property type="match status" value="1"/>
</dbReference>
<feature type="domain" description="N-acetyltransferase" evidence="2">
    <location>
        <begin position="4"/>
        <end position="148"/>
    </location>
</feature>
<reference evidence="3" key="1">
    <citation type="submission" date="2022-01" db="EMBL/GenBank/DDBJ databases">
        <authorList>
            <person name="Criscuolo A."/>
        </authorList>
    </citation>
    <scope>NUCLEOTIDE SEQUENCE</scope>
    <source>
        <strain evidence="3">CIP111891</strain>
    </source>
</reference>
<dbReference type="InterPro" id="IPR050769">
    <property type="entry name" value="NAT_camello-type"/>
</dbReference>
<accession>A0ABM9CMW8</accession>
<sequence>MNEFTITKVKHLESDKLMRLVEESTSEGFKHIKRLVTDFDEGINKFDLDGEALYIAILNGEIVGVCGLNQDPYSRMKNVGRVRRLYVSPSVRRFGVGRMLVQSVIAEARNYYQILVLKTDNSVADLLYRSLGFIARTDSERDTHFLQL</sequence>
<keyword evidence="1" id="KW-0808">Transferase</keyword>
<dbReference type="InterPro" id="IPR016181">
    <property type="entry name" value="Acyl_CoA_acyltransferase"/>
</dbReference>
<gene>
    <name evidence="3" type="ORF">PAECIP111891_04567</name>
</gene>
<evidence type="ECO:0000256" key="1">
    <source>
        <dbReference type="ARBA" id="ARBA00022679"/>
    </source>
</evidence>
<evidence type="ECO:0000313" key="4">
    <source>
        <dbReference type="Proteomes" id="UP000838821"/>
    </source>
</evidence>
<dbReference type="RefSeq" id="WP_236290733.1">
    <property type="nucleotide sequence ID" value="NZ_CAKMMW010000016.1"/>
</dbReference>